<evidence type="ECO:0000256" key="1">
    <source>
        <dbReference type="SAM" id="MobiDB-lite"/>
    </source>
</evidence>
<proteinExistence type="predicted"/>
<sequence>MVIYDPIFGICFLPQFLSVVERIHITKSKEPDSTGDLLNLDSDAEHQSEKSEHPV</sequence>
<organism evidence="2">
    <name type="scientific">virus sp. ctQ5V6</name>
    <dbReference type="NCBI Taxonomy" id="2825815"/>
    <lineage>
        <taxon>Viruses</taxon>
    </lineage>
</organism>
<dbReference type="EMBL" id="BK059134">
    <property type="protein sequence ID" value="DAE33391.1"/>
    <property type="molecule type" value="Genomic_DNA"/>
</dbReference>
<name>A0A8S5RPY2_9VIRU</name>
<accession>A0A8S5RPY2</accession>
<feature type="compositionally biased region" description="Basic and acidic residues" evidence="1">
    <location>
        <begin position="43"/>
        <end position="55"/>
    </location>
</feature>
<evidence type="ECO:0000313" key="2">
    <source>
        <dbReference type="EMBL" id="DAE33391.1"/>
    </source>
</evidence>
<reference evidence="2" key="1">
    <citation type="journal article" date="2021" name="Proc. Natl. Acad. Sci. U.S.A.">
        <title>A Catalog of Tens of Thousands of Viruses from Human Metagenomes Reveals Hidden Associations with Chronic Diseases.</title>
        <authorList>
            <person name="Tisza M.J."/>
            <person name="Buck C.B."/>
        </authorList>
    </citation>
    <scope>NUCLEOTIDE SEQUENCE</scope>
    <source>
        <strain evidence="2">CtQ5V6</strain>
    </source>
</reference>
<feature type="region of interest" description="Disordered" evidence="1">
    <location>
        <begin position="29"/>
        <end position="55"/>
    </location>
</feature>
<protein>
    <submittedName>
        <fullName evidence="2">Uncharacterized protein</fullName>
    </submittedName>
</protein>